<dbReference type="InterPro" id="IPR051056">
    <property type="entry name" value="Glycosyl_Hydrolase_73"/>
</dbReference>
<evidence type="ECO:0000259" key="3">
    <source>
        <dbReference type="SMART" id="SM00047"/>
    </source>
</evidence>
<accession>A0ABV9IBM5</accession>
<dbReference type="PANTHER" id="PTHR33308">
    <property type="entry name" value="PEPTIDOGLYCAN HYDROLASE FLGJ"/>
    <property type="match status" value="1"/>
</dbReference>
<sequence>MEAQFDRSVQGPAQGPNQVAASPKAPLKTKQAWNRTFRGRAQGVSFTVSIQRKADGGLHARYRVHPGAGRDWPMEGILRADNTFVLTGNNDSLLEGTFSAAGSSITARFRHRQFEVGALTLRREISSPAGVPAAATPTQGGSPGVPQGQLDLHKVDPQLRSRIDSTSWKPISSARKDRHAVFHNIIAVARSLGAPFPELIAAQWALESAWGRAPSGKNNLFGIKEFDPKKPRTMVQTHEYNPATGQSEPRLEPFRDYQSYTAGFVDRINLLVRNEAYRKAGFFEATTLRQAITALKKAGYATDAEYVTRIVKTLEGCGINVDTPVQAPSLPTGVLAAPGGSSPPPVGPTASGTVPGQLDALDRLLGLSKSKATYTAAEIRRARQLIVQQPESGRAALYAALQSKVPYHSQRDNTSLGRRTDEANTPFGPKLERVGRPLADIMCNLTTVAMTLESLGIENPDPVHFPQFEDYLEDLRRRLADAAVAKQKTAQAKIDTRIWMHRESQGGWGAVLDAMGTTHHNIQNVGARTREWWEVHALKEIQGGNSVLFSINGHIVRLQGMNDQGLIVDDPFGHLQRLRNSVKGVSPKYRDEQGNRHLNSKSSDSKAGEDNIWSWADVTRYNFLWISIVKAR</sequence>
<evidence type="ECO:0000313" key="4">
    <source>
        <dbReference type="EMBL" id="MFC4639746.1"/>
    </source>
</evidence>
<feature type="region of interest" description="Disordered" evidence="2">
    <location>
        <begin position="408"/>
        <end position="430"/>
    </location>
</feature>
<dbReference type="InterPro" id="IPR002901">
    <property type="entry name" value="MGlyc_endo_b_GlcNAc-like_dom"/>
</dbReference>
<feature type="region of interest" description="Disordered" evidence="2">
    <location>
        <begin position="586"/>
        <end position="607"/>
    </location>
</feature>
<reference evidence="5" key="1">
    <citation type="journal article" date="2019" name="Int. J. Syst. Evol. Microbiol.">
        <title>The Global Catalogue of Microorganisms (GCM) 10K type strain sequencing project: providing services to taxonomists for standard genome sequencing and annotation.</title>
        <authorList>
            <consortium name="The Broad Institute Genomics Platform"/>
            <consortium name="The Broad Institute Genome Sequencing Center for Infectious Disease"/>
            <person name="Wu L."/>
            <person name="Ma J."/>
        </authorList>
    </citation>
    <scope>NUCLEOTIDE SEQUENCE [LARGE SCALE GENOMIC DNA]</scope>
    <source>
        <strain evidence="5">CCUG 55995</strain>
    </source>
</reference>
<organism evidence="4 5">
    <name type="scientific">Deinococcus hohokamensis</name>
    <dbReference type="NCBI Taxonomy" id="309883"/>
    <lineage>
        <taxon>Bacteria</taxon>
        <taxon>Thermotogati</taxon>
        <taxon>Deinococcota</taxon>
        <taxon>Deinococci</taxon>
        <taxon>Deinococcales</taxon>
        <taxon>Deinococcaceae</taxon>
        <taxon>Deinococcus</taxon>
    </lineage>
</organism>
<proteinExistence type="predicted"/>
<dbReference type="PRINTS" id="PR01002">
    <property type="entry name" value="FLGFLGJ"/>
</dbReference>
<dbReference type="Gene3D" id="1.10.530.10">
    <property type="match status" value="1"/>
</dbReference>
<evidence type="ECO:0000313" key="5">
    <source>
        <dbReference type="Proteomes" id="UP001595952"/>
    </source>
</evidence>
<dbReference type="PANTHER" id="PTHR33308:SF9">
    <property type="entry name" value="PEPTIDOGLYCAN HYDROLASE FLGJ"/>
    <property type="match status" value="1"/>
</dbReference>
<evidence type="ECO:0000256" key="2">
    <source>
        <dbReference type="SAM" id="MobiDB-lite"/>
    </source>
</evidence>
<evidence type="ECO:0000256" key="1">
    <source>
        <dbReference type="ARBA" id="ARBA00022801"/>
    </source>
</evidence>
<dbReference type="SMART" id="SM00047">
    <property type="entry name" value="LYZ2"/>
    <property type="match status" value="1"/>
</dbReference>
<name>A0ABV9IBM5_9DEIO</name>
<dbReference type="Pfam" id="PF01832">
    <property type="entry name" value="Glucosaminidase"/>
    <property type="match status" value="1"/>
</dbReference>
<dbReference type="Proteomes" id="UP001595952">
    <property type="component" value="Unassembled WGS sequence"/>
</dbReference>
<keyword evidence="1 4" id="KW-0378">Hydrolase</keyword>
<dbReference type="GO" id="GO:0016787">
    <property type="term" value="F:hydrolase activity"/>
    <property type="evidence" value="ECO:0007669"/>
    <property type="project" value="UniProtKB-KW"/>
</dbReference>
<dbReference type="RefSeq" id="WP_380062725.1">
    <property type="nucleotide sequence ID" value="NZ_JBHSEI010000010.1"/>
</dbReference>
<feature type="region of interest" description="Disordered" evidence="2">
    <location>
        <begin position="1"/>
        <end position="29"/>
    </location>
</feature>
<feature type="region of interest" description="Disordered" evidence="2">
    <location>
        <begin position="129"/>
        <end position="150"/>
    </location>
</feature>
<protein>
    <submittedName>
        <fullName evidence="4">Glycoside hydrolase family 73 protein</fullName>
    </submittedName>
</protein>
<gene>
    <name evidence="4" type="ORF">ACFO0D_15520</name>
</gene>
<keyword evidence="5" id="KW-1185">Reference proteome</keyword>
<feature type="domain" description="Mannosyl-glycoprotein endo-beta-N-acetylglucosamidase-like" evidence="3">
    <location>
        <begin position="170"/>
        <end position="320"/>
    </location>
</feature>
<dbReference type="EMBL" id="JBHSEI010000010">
    <property type="protein sequence ID" value="MFC4639746.1"/>
    <property type="molecule type" value="Genomic_DNA"/>
</dbReference>
<comment type="caution">
    <text evidence="4">The sequence shown here is derived from an EMBL/GenBank/DDBJ whole genome shotgun (WGS) entry which is preliminary data.</text>
</comment>